<evidence type="ECO:0000256" key="4">
    <source>
        <dbReference type="SAM" id="Phobius"/>
    </source>
</evidence>
<evidence type="ECO:0000256" key="1">
    <source>
        <dbReference type="ARBA" id="ARBA00005233"/>
    </source>
</evidence>
<proteinExistence type="inferred from homology"/>
<dbReference type="GO" id="GO:0015627">
    <property type="term" value="C:type II protein secretion system complex"/>
    <property type="evidence" value="ECO:0007669"/>
    <property type="project" value="InterPro"/>
</dbReference>
<feature type="transmembrane region" description="Helical" evidence="4">
    <location>
        <begin position="6"/>
        <end position="30"/>
    </location>
</feature>
<dbReference type="InterPro" id="IPR012902">
    <property type="entry name" value="N_methyl_site"/>
</dbReference>
<dbReference type="PROSITE" id="PS00409">
    <property type="entry name" value="PROKAR_NTER_METHYL"/>
    <property type="match status" value="1"/>
</dbReference>
<keyword evidence="4" id="KW-0472">Membrane</keyword>
<dbReference type="Gene3D" id="3.30.700.10">
    <property type="entry name" value="Glycoprotein, Type 4 Pilin"/>
    <property type="match status" value="1"/>
</dbReference>
<gene>
    <name evidence="5" type="ORF">EXE25_02415</name>
</gene>
<name>A0A4Q7B3T6_9GAMM</name>
<dbReference type="Pfam" id="PF00114">
    <property type="entry name" value="Pilin"/>
    <property type="match status" value="1"/>
</dbReference>
<dbReference type="RefSeq" id="WP_130143986.1">
    <property type="nucleotide sequence ID" value="NZ_SGSU01000002.1"/>
</dbReference>
<dbReference type="GO" id="GO:0007155">
    <property type="term" value="P:cell adhesion"/>
    <property type="evidence" value="ECO:0007669"/>
    <property type="project" value="InterPro"/>
</dbReference>
<evidence type="ECO:0000313" key="5">
    <source>
        <dbReference type="EMBL" id="RZG69307.1"/>
    </source>
</evidence>
<protein>
    <submittedName>
        <fullName evidence="5">Prepilin-type N-terminal cleavage/methylation domain-containing protein</fullName>
    </submittedName>
</protein>
<organism evidence="5 6">
    <name type="scientific">Acinetobacter bouvetii</name>
    <dbReference type="NCBI Taxonomy" id="202951"/>
    <lineage>
        <taxon>Bacteria</taxon>
        <taxon>Pseudomonadati</taxon>
        <taxon>Pseudomonadota</taxon>
        <taxon>Gammaproteobacteria</taxon>
        <taxon>Moraxellales</taxon>
        <taxon>Moraxellaceae</taxon>
        <taxon>Acinetobacter</taxon>
    </lineage>
</organism>
<dbReference type="InterPro" id="IPR045584">
    <property type="entry name" value="Pilin-like"/>
</dbReference>
<dbReference type="NCBIfam" id="TIGR02532">
    <property type="entry name" value="IV_pilin_GFxxxE"/>
    <property type="match status" value="1"/>
</dbReference>
<dbReference type="Pfam" id="PF07963">
    <property type="entry name" value="N_methyl"/>
    <property type="match status" value="1"/>
</dbReference>
<evidence type="ECO:0000256" key="2">
    <source>
        <dbReference type="ARBA" id="ARBA00022481"/>
    </source>
</evidence>
<dbReference type="Proteomes" id="UP000293483">
    <property type="component" value="Unassembled WGS sequence"/>
</dbReference>
<dbReference type="InterPro" id="IPR001082">
    <property type="entry name" value="Pilin"/>
</dbReference>
<dbReference type="InterPro" id="IPR000983">
    <property type="entry name" value="Bac_GSPG_pilin"/>
</dbReference>
<dbReference type="EMBL" id="SGSU01000002">
    <property type="protein sequence ID" value="RZG69307.1"/>
    <property type="molecule type" value="Genomic_DNA"/>
</dbReference>
<evidence type="ECO:0000313" key="6">
    <source>
        <dbReference type="Proteomes" id="UP000293483"/>
    </source>
</evidence>
<dbReference type="AlphaFoldDB" id="A0A4Q7B3T6"/>
<sequence>MTTNKGFTLIELMIVVAIIGILSAIAIISYQNYMARTQLIAALSELNGAKNQYELIMNDGATSSEFTINNMFIDEKSEYCKYKVFAPISGVSQPALECVLSGNVSSVLQGKSIYLNRQADGLWGCTVSAGVESKYKPIDCT</sequence>
<keyword evidence="3" id="KW-0281">Fimbrium</keyword>
<evidence type="ECO:0000256" key="3">
    <source>
        <dbReference type="RuleBase" id="RU000389"/>
    </source>
</evidence>
<keyword evidence="4" id="KW-1133">Transmembrane helix</keyword>
<dbReference type="PRINTS" id="PR00813">
    <property type="entry name" value="BCTERIALGSPG"/>
</dbReference>
<dbReference type="GO" id="GO:0009289">
    <property type="term" value="C:pilus"/>
    <property type="evidence" value="ECO:0007669"/>
    <property type="project" value="InterPro"/>
</dbReference>
<keyword evidence="4" id="KW-0812">Transmembrane</keyword>
<accession>A0A4Q7B3T6</accession>
<comment type="similarity">
    <text evidence="1 3">Belongs to the N-Me-Phe pilin family.</text>
</comment>
<dbReference type="GO" id="GO:0015628">
    <property type="term" value="P:protein secretion by the type II secretion system"/>
    <property type="evidence" value="ECO:0007669"/>
    <property type="project" value="InterPro"/>
</dbReference>
<dbReference type="SUPFAM" id="SSF54523">
    <property type="entry name" value="Pili subunits"/>
    <property type="match status" value="1"/>
</dbReference>
<reference evidence="5 6" key="1">
    <citation type="submission" date="2019-02" db="EMBL/GenBank/DDBJ databases">
        <title>The Batch Genome Submission of Acinetobacter spp. strains.</title>
        <authorList>
            <person name="Qin J."/>
            <person name="Hu Y."/>
            <person name="Ye H."/>
            <person name="Wei L."/>
            <person name="Feng Y."/>
            <person name="Zong Z."/>
        </authorList>
    </citation>
    <scope>NUCLEOTIDE SEQUENCE [LARGE SCALE GENOMIC DNA]</scope>
    <source>
        <strain evidence="5 6">WCHABo060081</strain>
    </source>
</reference>
<comment type="caution">
    <text evidence="5">The sequence shown here is derived from an EMBL/GenBank/DDBJ whole genome shotgun (WGS) entry which is preliminary data.</text>
</comment>
<keyword evidence="2" id="KW-0488">Methylation</keyword>